<comment type="caution">
    <text evidence="1">The sequence shown here is derived from an EMBL/GenBank/DDBJ whole genome shotgun (WGS) entry which is preliminary data.</text>
</comment>
<dbReference type="RefSeq" id="WP_378990549.1">
    <property type="nucleotide sequence ID" value="NZ_JBHSRN010000028.1"/>
</dbReference>
<dbReference type="Proteomes" id="UP001152766">
    <property type="component" value="Unassembled WGS sequence"/>
</dbReference>
<organism evidence="1 2">
    <name type="scientific">Pelomonas aquatica</name>
    <dbReference type="NCBI Taxonomy" id="431058"/>
    <lineage>
        <taxon>Bacteria</taxon>
        <taxon>Pseudomonadati</taxon>
        <taxon>Pseudomonadota</taxon>
        <taxon>Betaproteobacteria</taxon>
        <taxon>Burkholderiales</taxon>
        <taxon>Sphaerotilaceae</taxon>
        <taxon>Roseateles</taxon>
    </lineage>
</organism>
<name>A0A9X4LPN4_9BURK</name>
<gene>
    <name evidence="1" type="ORF">EXJ73_16985</name>
</gene>
<proteinExistence type="predicted"/>
<protein>
    <submittedName>
        <fullName evidence="1">Uncharacterized protein</fullName>
    </submittedName>
</protein>
<accession>A0A9X4LPN4</accession>
<evidence type="ECO:0000313" key="1">
    <source>
        <dbReference type="EMBL" id="MDG0864158.1"/>
    </source>
</evidence>
<evidence type="ECO:0000313" key="2">
    <source>
        <dbReference type="Proteomes" id="UP001152766"/>
    </source>
</evidence>
<reference evidence="1" key="1">
    <citation type="submission" date="2019-02" db="EMBL/GenBank/DDBJ databases">
        <title>Draft genome of the type strain Pelomonas aquatica CCUG 52575T.</title>
        <authorList>
            <person name="Gomila M."/>
            <person name="Lalucat J."/>
        </authorList>
    </citation>
    <scope>NUCLEOTIDE SEQUENCE</scope>
    <source>
        <strain evidence="1">CCUG 52575</strain>
    </source>
</reference>
<dbReference type="AlphaFoldDB" id="A0A9X4LPN4"/>
<dbReference type="EMBL" id="SGUG01000028">
    <property type="protein sequence ID" value="MDG0864158.1"/>
    <property type="molecule type" value="Genomic_DNA"/>
</dbReference>
<sequence length="174" mass="19870">MTELSALTWDTLHLLAAHDAGLDSVMAEMRQLRRYGLSERERLAGAAGWNEVVRHAREMRGLGLDDTMVEVLREVQRIKAATVSLPPHFLNEISAALEQQRWLAAYRTATLELLNDCRRFLLGRRLRLRNLVSLLDTFCRSVRLRPPRRVRGISLVRRALGFFSAAKVDGRNLP</sequence>
<keyword evidence="2" id="KW-1185">Reference proteome</keyword>